<protein>
    <recommendedName>
        <fullName evidence="3">Lipoprotein</fullName>
    </recommendedName>
</protein>
<gene>
    <name evidence="1" type="ORF">HHX25_19780</name>
</gene>
<keyword evidence="2" id="KW-1185">Reference proteome</keyword>
<reference evidence="1 2" key="1">
    <citation type="submission" date="2020-04" db="EMBL/GenBank/DDBJ databases">
        <title>A Flavivirga sp. nov.</title>
        <authorList>
            <person name="Sun X."/>
        </authorList>
    </citation>
    <scope>NUCLEOTIDE SEQUENCE [LARGE SCALE GENOMIC DNA]</scope>
    <source>
        <strain evidence="1 2">Y03</strain>
    </source>
</reference>
<evidence type="ECO:0000313" key="1">
    <source>
        <dbReference type="EMBL" id="NMH89756.1"/>
    </source>
</evidence>
<proteinExistence type="predicted"/>
<dbReference type="EMBL" id="JABBHF010000015">
    <property type="protein sequence ID" value="NMH89756.1"/>
    <property type="molecule type" value="Genomic_DNA"/>
</dbReference>
<dbReference type="PROSITE" id="PS51257">
    <property type="entry name" value="PROKAR_LIPOPROTEIN"/>
    <property type="match status" value="1"/>
</dbReference>
<evidence type="ECO:0000313" key="2">
    <source>
        <dbReference type="Proteomes" id="UP000746690"/>
    </source>
</evidence>
<organism evidence="1 2">
    <name type="scientific">Flavivirga algicola</name>
    <dbReference type="NCBI Taxonomy" id="2729136"/>
    <lineage>
        <taxon>Bacteria</taxon>
        <taxon>Pseudomonadati</taxon>
        <taxon>Bacteroidota</taxon>
        <taxon>Flavobacteriia</taxon>
        <taxon>Flavobacteriales</taxon>
        <taxon>Flavobacteriaceae</taxon>
        <taxon>Flavivirga</taxon>
    </lineage>
</organism>
<sequence length="253" mass="28850">MNRFYTLIVLVISISFTSCQFSENIYINDDGSGRMEFSFDGTQLMQMAGDKMTETKEEAIDSTFSFKEIFDAKRDSISQLSEEEQLKLKNLEPFSMHMVMNPKTSEMKFDMFTDFKEVSELQDMFKAMNSFGDMEKGKSGAQSTNSPANPFSALGQQGTTELDYNYDGKIFKRVAKVIDKEAYKKVTDSLGEMAVMFGSSMYKLNYHFPKPIKSVSNEKAMFSSDRKSFTVEFGFMEYISNPEALNVEVVLED</sequence>
<dbReference type="RefSeq" id="WP_169677027.1">
    <property type="nucleotide sequence ID" value="NZ_JABBHF010000015.1"/>
</dbReference>
<dbReference type="Proteomes" id="UP000746690">
    <property type="component" value="Unassembled WGS sequence"/>
</dbReference>
<name>A0ABX1S1P6_9FLAO</name>
<accession>A0ABX1S1P6</accession>
<comment type="caution">
    <text evidence="1">The sequence shown here is derived from an EMBL/GenBank/DDBJ whole genome shotgun (WGS) entry which is preliminary data.</text>
</comment>
<evidence type="ECO:0008006" key="3">
    <source>
        <dbReference type="Google" id="ProtNLM"/>
    </source>
</evidence>